<dbReference type="EMBL" id="KB106585">
    <property type="protein sequence ID" value="ELK30766.1"/>
    <property type="molecule type" value="Genomic_DNA"/>
</dbReference>
<dbReference type="AlphaFoldDB" id="L5LXD3"/>
<sequence length="127" mass="12613">MLTGGPQKRSPKGRGRGAPPQSHRPAGSWETGSLAEPGAPVGAHGASGPDCSVGRCLEASPPTRVQRAQVWPPPGLISSAACWARAASSQGLCLALAEETGDAAPTTDTGSPPAPAPSGDQASLEAR</sequence>
<accession>L5LXD3</accession>
<keyword evidence="3" id="KW-1185">Reference proteome</keyword>
<feature type="region of interest" description="Disordered" evidence="1">
    <location>
        <begin position="99"/>
        <end position="127"/>
    </location>
</feature>
<organism evidence="2 3">
    <name type="scientific">Myotis davidii</name>
    <name type="common">David's myotis</name>
    <dbReference type="NCBI Taxonomy" id="225400"/>
    <lineage>
        <taxon>Eukaryota</taxon>
        <taxon>Metazoa</taxon>
        <taxon>Chordata</taxon>
        <taxon>Craniata</taxon>
        <taxon>Vertebrata</taxon>
        <taxon>Euteleostomi</taxon>
        <taxon>Mammalia</taxon>
        <taxon>Eutheria</taxon>
        <taxon>Laurasiatheria</taxon>
        <taxon>Chiroptera</taxon>
        <taxon>Yangochiroptera</taxon>
        <taxon>Vespertilionidae</taxon>
        <taxon>Myotis</taxon>
    </lineage>
</organism>
<name>L5LXD3_MYODS</name>
<evidence type="ECO:0000313" key="2">
    <source>
        <dbReference type="EMBL" id="ELK30766.1"/>
    </source>
</evidence>
<dbReference type="Proteomes" id="UP000010556">
    <property type="component" value="Unassembled WGS sequence"/>
</dbReference>
<protein>
    <submittedName>
        <fullName evidence="2">Uncharacterized protein</fullName>
    </submittedName>
</protein>
<evidence type="ECO:0000256" key="1">
    <source>
        <dbReference type="SAM" id="MobiDB-lite"/>
    </source>
</evidence>
<evidence type="ECO:0000313" key="3">
    <source>
        <dbReference type="Proteomes" id="UP000010556"/>
    </source>
</evidence>
<feature type="region of interest" description="Disordered" evidence="1">
    <location>
        <begin position="1"/>
        <end position="71"/>
    </location>
</feature>
<proteinExistence type="predicted"/>
<reference evidence="3" key="1">
    <citation type="journal article" date="2013" name="Science">
        <title>Comparative analysis of bat genomes provides insight into the evolution of flight and immunity.</title>
        <authorList>
            <person name="Zhang G."/>
            <person name="Cowled C."/>
            <person name="Shi Z."/>
            <person name="Huang Z."/>
            <person name="Bishop-Lilly K.A."/>
            <person name="Fang X."/>
            <person name="Wynne J.W."/>
            <person name="Xiong Z."/>
            <person name="Baker M.L."/>
            <person name="Zhao W."/>
            <person name="Tachedjian M."/>
            <person name="Zhu Y."/>
            <person name="Zhou P."/>
            <person name="Jiang X."/>
            <person name="Ng J."/>
            <person name="Yang L."/>
            <person name="Wu L."/>
            <person name="Xiao J."/>
            <person name="Feng Y."/>
            <person name="Chen Y."/>
            <person name="Sun X."/>
            <person name="Zhang Y."/>
            <person name="Marsh G.A."/>
            <person name="Crameri G."/>
            <person name="Broder C.C."/>
            <person name="Frey K.G."/>
            <person name="Wang L.F."/>
            <person name="Wang J."/>
        </authorList>
    </citation>
    <scope>NUCLEOTIDE SEQUENCE [LARGE SCALE GENOMIC DNA]</scope>
</reference>
<gene>
    <name evidence="2" type="ORF">MDA_GLEAN10024733</name>
</gene>